<reference evidence="5" key="2">
    <citation type="submission" date="2020-09" db="EMBL/GenBank/DDBJ databases">
        <authorList>
            <person name="Sun Q."/>
            <person name="Zhou Y."/>
        </authorList>
    </citation>
    <scope>NUCLEOTIDE SEQUENCE</scope>
    <source>
        <strain evidence="5">CGMCC 1.15762</strain>
    </source>
</reference>
<comment type="caution">
    <text evidence="5">The sequence shown here is derived from an EMBL/GenBank/DDBJ whole genome shotgun (WGS) entry which is preliminary data.</text>
</comment>
<dbReference type="PANTHER" id="PTHR21461:SF69">
    <property type="entry name" value="GLYCOSYLTRANSFERASE FAMILY 92 PROTEIN"/>
    <property type="match status" value="1"/>
</dbReference>
<evidence type="ECO:0000313" key="6">
    <source>
        <dbReference type="Proteomes" id="UP000617145"/>
    </source>
</evidence>
<dbReference type="PANTHER" id="PTHR21461">
    <property type="entry name" value="GLYCOSYLTRANSFERASE FAMILY 92 PROTEIN"/>
    <property type="match status" value="1"/>
</dbReference>
<keyword evidence="6" id="KW-1185">Reference proteome</keyword>
<organism evidence="5 6">
    <name type="scientific">Salipiger pallidus</name>
    <dbReference type="NCBI Taxonomy" id="1775170"/>
    <lineage>
        <taxon>Bacteria</taxon>
        <taxon>Pseudomonadati</taxon>
        <taxon>Pseudomonadota</taxon>
        <taxon>Alphaproteobacteria</taxon>
        <taxon>Rhodobacterales</taxon>
        <taxon>Roseobacteraceae</taxon>
        <taxon>Salipiger</taxon>
    </lineage>
</organism>
<gene>
    <name evidence="5" type="ORF">GCM10011415_26730</name>
</gene>
<keyword evidence="3" id="KW-0472">Membrane</keyword>
<sequence>MVGTGEREHVGPDRIRHVRIIVHIGPDAAATDRLQQVLQARHEDLRANGVLHAQAPGARNHTRLFMAVSDPGAVDALRFNRGYMLPGKQAELRDDLRQRLMQEVEIASPDLLILSAHQLGSGLSSRSEFKALRDLLSPISQDITLVAHLDDPARMLVRRYGAQLLEGRNRSLALELGVARAQDWWQSALRTRPAIDPQAGQFAEAQGAVFWLDFARMQHEWETVFGKGAMRLRSLDLTRLYGPDAAQEMCEAFGISGAVGPATPERPPAPMSAAWMTRCRLMNDALLRLLAQRGTFLPRPLWRKLLGEIKVHGRGIAPGSLGAISERFADDITALCAQHPGLNPAAMAPDAPLPSWTETDPTLGFRATQYLLAFRKRIEKASAEESLLRAPELAQLRAAQTPRPQQARPIRAKPPEAPPVPALGPDAERHMPASARQAYARLARSPYAPHDRLGQIDEEQRLPPYDAAPRAALPEGSSGTVIIACMKNEAPYIAEWVAHHRALGVDGFLVYTNDCDDGTAEILDRLQQMGVVEHRRNDDWQGKSPQQWALDRALTDPLVQQAAWIIHIDVDEFINVRCGNGTLGDLLARVPDATNIAMTWRLFGNDGVRRLEDRLVIDQFEACAPKFCPKPHTAWGFKSMIRNIGAYGKLSCHRPNKLAEGAETRVRWVNGSGEDMTAEALRNGWRSSKKTIGYDLVQLNHYPLRSAESFLVKRQRGRALHVDRTIGLNYWIRMDWSGARDITIKRNLPRVRAEYERLLADPELGRLHVAGFDWHRAKAAELRTIPEFAELFEQAQSLNLTATERAAYSLALDMES</sequence>
<name>A0A8J3EHR2_9RHOB</name>
<keyword evidence="3" id="KW-1133">Transmembrane helix</keyword>
<evidence type="ECO:0000256" key="1">
    <source>
        <dbReference type="ARBA" id="ARBA00004167"/>
    </source>
</evidence>
<evidence type="ECO:0000313" key="5">
    <source>
        <dbReference type="EMBL" id="GGG76609.1"/>
    </source>
</evidence>
<comment type="subcellular location">
    <subcellularLocation>
        <location evidence="1">Membrane</location>
        <topology evidence="1">Single-pass membrane protein</topology>
    </subcellularLocation>
</comment>
<dbReference type="Proteomes" id="UP000617145">
    <property type="component" value="Unassembled WGS sequence"/>
</dbReference>
<dbReference type="GO" id="GO:0005737">
    <property type="term" value="C:cytoplasm"/>
    <property type="evidence" value="ECO:0007669"/>
    <property type="project" value="TreeGrafter"/>
</dbReference>
<accession>A0A8J3EHR2</accession>
<dbReference type="InterPro" id="IPR029044">
    <property type="entry name" value="Nucleotide-diphossugar_trans"/>
</dbReference>
<proteinExistence type="predicted"/>
<dbReference type="SUPFAM" id="SSF53448">
    <property type="entry name" value="Nucleotide-diphospho-sugar transferases"/>
    <property type="match status" value="1"/>
</dbReference>
<evidence type="ECO:0008006" key="7">
    <source>
        <dbReference type="Google" id="ProtNLM"/>
    </source>
</evidence>
<keyword evidence="2" id="KW-0812">Transmembrane</keyword>
<dbReference type="EMBL" id="BMJV01000005">
    <property type="protein sequence ID" value="GGG76609.1"/>
    <property type="molecule type" value="Genomic_DNA"/>
</dbReference>
<dbReference type="Pfam" id="PF13704">
    <property type="entry name" value="Glyco_tranf_2_4"/>
    <property type="match status" value="1"/>
</dbReference>
<dbReference type="GO" id="GO:0016757">
    <property type="term" value="F:glycosyltransferase activity"/>
    <property type="evidence" value="ECO:0007669"/>
    <property type="project" value="TreeGrafter"/>
</dbReference>
<protein>
    <recommendedName>
        <fullName evidence="7">Glycosyl transferase family 2</fullName>
    </recommendedName>
</protein>
<evidence type="ECO:0000256" key="3">
    <source>
        <dbReference type="ARBA" id="ARBA00022989"/>
    </source>
</evidence>
<evidence type="ECO:0000256" key="4">
    <source>
        <dbReference type="SAM" id="MobiDB-lite"/>
    </source>
</evidence>
<reference evidence="5" key="1">
    <citation type="journal article" date="2014" name="Int. J. Syst. Evol. Microbiol.">
        <title>Complete genome sequence of Corynebacterium casei LMG S-19264T (=DSM 44701T), isolated from a smear-ripened cheese.</title>
        <authorList>
            <consortium name="US DOE Joint Genome Institute (JGI-PGF)"/>
            <person name="Walter F."/>
            <person name="Albersmeier A."/>
            <person name="Kalinowski J."/>
            <person name="Ruckert C."/>
        </authorList>
    </citation>
    <scope>NUCLEOTIDE SEQUENCE</scope>
    <source>
        <strain evidence="5">CGMCC 1.15762</strain>
    </source>
</reference>
<evidence type="ECO:0000256" key="2">
    <source>
        <dbReference type="ARBA" id="ARBA00022692"/>
    </source>
</evidence>
<dbReference type="GO" id="GO:0016020">
    <property type="term" value="C:membrane"/>
    <property type="evidence" value="ECO:0007669"/>
    <property type="project" value="UniProtKB-SubCell"/>
</dbReference>
<dbReference type="AlphaFoldDB" id="A0A8J3EHR2"/>
<feature type="region of interest" description="Disordered" evidence="4">
    <location>
        <begin position="396"/>
        <end position="428"/>
    </location>
</feature>